<feature type="region of interest" description="Disordered" evidence="14">
    <location>
        <begin position="814"/>
        <end position="833"/>
    </location>
</feature>
<dbReference type="PANTHER" id="PTHR10519:SF74">
    <property type="entry name" value="GAMMA-AMINOBUTYRIC ACID TYPE B RECEPTOR SUBUNIT 2"/>
    <property type="match status" value="1"/>
</dbReference>
<evidence type="ECO:0000256" key="3">
    <source>
        <dbReference type="ARBA" id="ARBA00022475"/>
    </source>
</evidence>
<dbReference type="FunFam" id="3.40.50.2300:FF:000063">
    <property type="entry name" value="Gamma-aminobutyric acid type B receptor subunit"/>
    <property type="match status" value="1"/>
</dbReference>
<keyword evidence="10" id="KW-0325">Glycoprotein</keyword>
<evidence type="ECO:0000256" key="13">
    <source>
        <dbReference type="SAM" id="Coils"/>
    </source>
</evidence>
<dbReference type="Proteomes" id="UP000694890">
    <property type="component" value="Linkage group LG15"/>
</dbReference>
<keyword evidence="9 19" id="KW-0675">Receptor</keyword>
<evidence type="ECO:0000256" key="4">
    <source>
        <dbReference type="ARBA" id="ARBA00022692"/>
    </source>
</evidence>
<keyword evidence="5 16" id="KW-0732">Signal</keyword>
<feature type="domain" description="G-protein coupled receptors family 3 profile" evidence="17">
    <location>
        <begin position="532"/>
        <end position="722"/>
    </location>
</feature>
<evidence type="ECO:0000256" key="15">
    <source>
        <dbReference type="SAM" id="Phobius"/>
    </source>
</evidence>
<evidence type="ECO:0000313" key="18">
    <source>
        <dbReference type="Proteomes" id="UP000694890"/>
    </source>
</evidence>
<feature type="chain" id="PRO_5042527839" description="Gamma-aminobutyric acid type B receptor subunit 2" evidence="16">
    <location>
        <begin position="25"/>
        <end position="896"/>
    </location>
</feature>
<dbReference type="Pfam" id="PF01094">
    <property type="entry name" value="ANF_receptor"/>
    <property type="match status" value="1"/>
</dbReference>
<accession>A0AAJ8BFA4</accession>
<evidence type="ECO:0000256" key="6">
    <source>
        <dbReference type="ARBA" id="ARBA00022989"/>
    </source>
</evidence>
<dbReference type="KEGG" id="lcf:108881858"/>
<keyword evidence="11" id="KW-0807">Transducer</keyword>
<dbReference type="GO" id="GO:0004965">
    <property type="term" value="F:G protein-coupled GABA receptor activity"/>
    <property type="evidence" value="ECO:0007669"/>
    <property type="project" value="InterPro"/>
</dbReference>
<sequence length="896" mass="99741">MELCGRVEAFRLLLLLLVVGPVLAQVRHPLPVLWMMPVSSGSGEENLTAGVGPAVRLALQDLKKQPAPLGNYEIQLQLLDSQCDPATSLKALFDAMWAGPKYLLLIGGVCPSVTALIARSLPALNLVQVSFAATSPGLSNRKWYGNLFSTMPSDRALNQATVKLLQRYKWTRVGLITQDRPRLSQMKKDVVRQLLKADVQVVSTESFSEDVCSSLKRLKDRDVRIFIGQFEEDSVSEVFCCAYRLNLFGARYQWIVVDGGMSGWRLGWQVSGCTANSLLTAADGSIRLQSRELGGTNTPGVSGRTPQDYQDSYLRQLIQDGSRSGPLHAFAYDAVWVAATAVSQVMEEVKLREKYSVQRNVTLREEEVQRMLLEAVKRTQIQGSHGEFRFTGPVFFRNGERMTTIELIQFQGSGGVLVGEFNTTTQQLRLLHHLLKFKGPGPPRDQTLVLRQLRGVNLVLYVVVSSAAAVIIIVVLIVLCFIVHHRRHWLLRSSTGSQDQLLLLSILVSSSSVLISGLDQASVSNRTLEILCSVRLWTLSVGHTVGFAVLFTQTWRVHSLCSVKHKQQSRLWRTGSVVLWMFLLDVFVLTSWQILDPLRRVVLQHRSESSSADQDVLIRPYSEHCSSINMELWFTAVYGYKGPLLGLGCFLAWSIRSVPVEHPAVGRKHLTLSVFAVTVFSVSGVSGSLLTSHNPPLQFCLSSVLILCCNICVLSCMFGPTVSPTLSSFSKLADCEVKRRFTFSELQGEAEEEEEEEEELSRLNQQLKSQTVQLDVEIETITMQLSEMFHRVTRATNGEVRSVSWTHEAHICADDRNSERKPSSPDDINSPEHVRRRLSVQLPILHHSYLPVVGGVSSSSSSLFGSREAFVHHDLLMTTTTSCPPDGGIHLEPRHC</sequence>
<dbReference type="AlphaFoldDB" id="A0AAJ8BFA4"/>
<feature type="signal peptide" evidence="16">
    <location>
        <begin position="1"/>
        <end position="24"/>
    </location>
</feature>
<evidence type="ECO:0000256" key="2">
    <source>
        <dbReference type="ARBA" id="ARBA00008991"/>
    </source>
</evidence>
<dbReference type="GeneID" id="108881858"/>
<dbReference type="GO" id="GO:0007214">
    <property type="term" value="P:gamma-aminobutyric acid signaling pathway"/>
    <property type="evidence" value="ECO:0007669"/>
    <property type="project" value="TreeGrafter"/>
</dbReference>
<dbReference type="SUPFAM" id="SSF53822">
    <property type="entry name" value="Periplasmic binding protein-like I"/>
    <property type="match status" value="1"/>
</dbReference>
<evidence type="ECO:0000256" key="1">
    <source>
        <dbReference type="ARBA" id="ARBA00004651"/>
    </source>
</evidence>
<dbReference type="GO" id="GO:0038039">
    <property type="term" value="C:G protein-coupled receptor heterodimeric complex"/>
    <property type="evidence" value="ECO:0007669"/>
    <property type="project" value="TreeGrafter"/>
</dbReference>
<reference evidence="19" key="1">
    <citation type="submission" date="2025-08" db="UniProtKB">
        <authorList>
            <consortium name="RefSeq"/>
        </authorList>
    </citation>
    <scope>IDENTIFICATION</scope>
    <source>
        <tissue evidence="19">Brain</tissue>
    </source>
</reference>
<feature type="transmembrane region" description="Helical" evidence="15">
    <location>
        <begin position="458"/>
        <end position="481"/>
    </location>
</feature>
<evidence type="ECO:0000256" key="11">
    <source>
        <dbReference type="ARBA" id="ARBA00023224"/>
    </source>
</evidence>
<feature type="compositionally biased region" description="Basic and acidic residues" evidence="14">
    <location>
        <begin position="814"/>
        <end position="824"/>
    </location>
</feature>
<keyword evidence="7" id="KW-0297">G-protein coupled receptor</keyword>
<dbReference type="InterPro" id="IPR002457">
    <property type="entry name" value="GPCR_3_GABA_rcpt_B2"/>
</dbReference>
<evidence type="ECO:0000256" key="5">
    <source>
        <dbReference type="ARBA" id="ARBA00022729"/>
    </source>
</evidence>
<dbReference type="PRINTS" id="PR01176">
    <property type="entry name" value="GABABRECEPTR"/>
</dbReference>
<evidence type="ECO:0000256" key="10">
    <source>
        <dbReference type="ARBA" id="ARBA00023180"/>
    </source>
</evidence>
<comment type="similarity">
    <text evidence="2">Belongs to the G-protein coupled receptor 3 family. GABA-B receptor subfamily.</text>
</comment>
<dbReference type="InterPro" id="IPR017978">
    <property type="entry name" value="GPCR_3_C"/>
</dbReference>
<dbReference type="Gene3D" id="3.40.50.2300">
    <property type="match status" value="2"/>
</dbReference>
<evidence type="ECO:0000256" key="9">
    <source>
        <dbReference type="ARBA" id="ARBA00023170"/>
    </source>
</evidence>
<dbReference type="PANTHER" id="PTHR10519">
    <property type="entry name" value="GABA-B RECEPTOR"/>
    <property type="match status" value="1"/>
</dbReference>
<dbReference type="InterPro" id="IPR028082">
    <property type="entry name" value="Peripla_BP_I"/>
</dbReference>
<keyword evidence="13" id="KW-0175">Coiled coil</keyword>
<organism evidence="18 19">
    <name type="scientific">Lates calcarifer</name>
    <name type="common">Barramundi</name>
    <name type="synonym">Holocentrus calcarifer</name>
    <dbReference type="NCBI Taxonomy" id="8187"/>
    <lineage>
        <taxon>Eukaryota</taxon>
        <taxon>Metazoa</taxon>
        <taxon>Chordata</taxon>
        <taxon>Craniata</taxon>
        <taxon>Vertebrata</taxon>
        <taxon>Euteleostomi</taxon>
        <taxon>Actinopterygii</taxon>
        <taxon>Neopterygii</taxon>
        <taxon>Teleostei</taxon>
        <taxon>Neoteleostei</taxon>
        <taxon>Acanthomorphata</taxon>
        <taxon>Carangaria</taxon>
        <taxon>Carangaria incertae sedis</taxon>
        <taxon>Centropomidae</taxon>
        <taxon>Lates</taxon>
    </lineage>
</organism>
<keyword evidence="6 15" id="KW-1133">Transmembrane helix</keyword>
<gene>
    <name evidence="19" type="primary">LOC108881858</name>
</gene>
<feature type="transmembrane region" description="Helical" evidence="15">
    <location>
        <begin position="530"/>
        <end position="551"/>
    </location>
</feature>
<dbReference type="InterPro" id="IPR001828">
    <property type="entry name" value="ANF_lig-bd_rcpt"/>
</dbReference>
<dbReference type="CDD" id="cd06366">
    <property type="entry name" value="PBP1_GABAb_receptor"/>
    <property type="match status" value="1"/>
</dbReference>
<feature type="coiled-coil region" evidence="13">
    <location>
        <begin position="743"/>
        <end position="773"/>
    </location>
</feature>
<proteinExistence type="inferred from homology"/>
<dbReference type="RefSeq" id="XP_050931801.1">
    <property type="nucleotide sequence ID" value="XM_051075844.1"/>
</dbReference>
<feature type="transmembrane region" description="Helical" evidence="15">
    <location>
        <begin position="696"/>
        <end position="718"/>
    </location>
</feature>
<evidence type="ECO:0000256" key="12">
    <source>
        <dbReference type="ARBA" id="ARBA00073785"/>
    </source>
</evidence>
<keyword evidence="8 15" id="KW-0472">Membrane</keyword>
<keyword evidence="3" id="KW-1003">Cell membrane</keyword>
<dbReference type="PROSITE" id="PS50259">
    <property type="entry name" value="G_PROTEIN_RECEP_F3_4"/>
    <property type="match status" value="1"/>
</dbReference>
<protein>
    <recommendedName>
        <fullName evidence="12">Gamma-aminobutyric acid type B receptor subunit 2</fullName>
    </recommendedName>
</protein>
<feature type="transmembrane region" description="Helical" evidence="15">
    <location>
        <begin position="571"/>
        <end position="595"/>
    </location>
</feature>
<evidence type="ECO:0000259" key="17">
    <source>
        <dbReference type="PROSITE" id="PS50259"/>
    </source>
</evidence>
<dbReference type="PRINTS" id="PR01178">
    <property type="entry name" value="GABAB2RECPTR"/>
</dbReference>
<evidence type="ECO:0000256" key="7">
    <source>
        <dbReference type="ARBA" id="ARBA00023040"/>
    </source>
</evidence>
<keyword evidence="4 15" id="KW-0812">Transmembrane</keyword>
<evidence type="ECO:0000256" key="16">
    <source>
        <dbReference type="SAM" id="SignalP"/>
    </source>
</evidence>
<evidence type="ECO:0000313" key="19">
    <source>
        <dbReference type="RefSeq" id="XP_050931801.1"/>
    </source>
</evidence>
<feature type="transmembrane region" description="Helical" evidence="15">
    <location>
        <begin position="670"/>
        <end position="690"/>
    </location>
</feature>
<name>A0AAJ8BFA4_LATCA</name>
<dbReference type="Pfam" id="PF00003">
    <property type="entry name" value="7tm_3"/>
    <property type="match status" value="1"/>
</dbReference>
<comment type="subcellular location">
    <subcellularLocation>
        <location evidence="1">Cell membrane</location>
        <topology evidence="1">Multi-pass membrane protein</topology>
    </subcellularLocation>
</comment>
<evidence type="ECO:0000256" key="8">
    <source>
        <dbReference type="ARBA" id="ARBA00023136"/>
    </source>
</evidence>
<evidence type="ECO:0000256" key="14">
    <source>
        <dbReference type="SAM" id="MobiDB-lite"/>
    </source>
</evidence>
<dbReference type="InterPro" id="IPR002455">
    <property type="entry name" value="GPCR3_GABA-B"/>
</dbReference>
<feature type="transmembrane region" description="Helical" evidence="15">
    <location>
        <begin position="638"/>
        <end position="658"/>
    </location>
</feature>